<dbReference type="GO" id="GO:0010181">
    <property type="term" value="F:FMN binding"/>
    <property type="evidence" value="ECO:0007669"/>
    <property type="project" value="UniProtKB-UniRule"/>
</dbReference>
<feature type="modified residue" description="FMN phosphoryl serine" evidence="16">
    <location>
        <position position="277"/>
    </location>
</feature>
<dbReference type="EMBL" id="JH109153">
    <property type="protein sequence ID" value="EGW21066.1"/>
    <property type="molecule type" value="Genomic_DNA"/>
</dbReference>
<comment type="caution">
    <text evidence="16">The residue potentially involved in the covalent binding of FMN is a Ser instead of a Thr.</text>
</comment>
<keyword evidence="2 16" id="KW-1003">Cell membrane</keyword>
<evidence type="ECO:0000313" key="20">
    <source>
        <dbReference type="Proteomes" id="UP000004664"/>
    </source>
</evidence>
<dbReference type="InterPro" id="IPR010204">
    <property type="entry name" value="NqrC"/>
</dbReference>
<comment type="caution">
    <text evidence="16">Lacks conserved residue(s) required for the propagation of feature annotation.</text>
</comment>
<keyword evidence="6 16" id="KW-0288">FMN</keyword>
<comment type="subunit">
    <text evidence="16 17">Composed of six subunits; NqrA, NqrB, NqrC, NqrD, NqrE and NqrF.</text>
</comment>
<keyword evidence="7 16" id="KW-0812">Transmembrane</keyword>
<dbReference type="EC" id="7.2.1.1" evidence="16 17"/>
<comment type="subcellular location">
    <subcellularLocation>
        <location evidence="16">Cell membrane</location>
        <topology evidence="16">Single-pass membrane protein</topology>
    </subcellularLocation>
</comment>
<sequence length="311" mass="34031">MLKCEQLKIYQDKICVALDKCEHYQKFKVYKDKVLALGNDSLEKTIAIAVALCLVCAVLVSFSAVALKSLQVHNKELDMKKNILDVAGLLQEGSDIDSAFAEKIEAKIVNLETGDYVEDMNAAEYDQRKAAKDPALSVAIPKDKDIAHIRVKAKFAKVFLVKESGAIKSIILPVNGYGLWSTLYGFLSLDADGQTVQSINFYDQQETPGLGGEVVNPKWRELWKGKKVYAETDQPSAEKGLIESAEMGEPALSLIKGVVDNTKPGSQYQVDGLAGASLTSTGVTNLVRYWMSNEGFAPYLAKVRTVKGVKS</sequence>
<keyword evidence="15 16" id="KW-0739">Sodium transport</keyword>
<evidence type="ECO:0000256" key="11">
    <source>
        <dbReference type="ARBA" id="ARBA00023053"/>
    </source>
</evidence>
<evidence type="ECO:0000256" key="3">
    <source>
        <dbReference type="ARBA" id="ARBA00022519"/>
    </source>
</evidence>
<evidence type="ECO:0000256" key="4">
    <source>
        <dbReference type="ARBA" id="ARBA00022553"/>
    </source>
</evidence>
<comment type="function">
    <text evidence="16">NQR complex catalyzes the reduction of ubiquinone-1 to ubiquinol by two successive reactions, coupled with the transport of Na(+) ions from the cytoplasm to the periplasm. NqrA to NqrE are probably involved in the second step, the conversion of ubisemiquinone to ubiquinol.</text>
</comment>
<organism evidence="19 20">
    <name type="scientific">Methylobacter tundripaludum (strain ATCC BAA-1195 / DSM 17260 / SV96)</name>
    <dbReference type="NCBI Taxonomy" id="697282"/>
    <lineage>
        <taxon>Bacteria</taxon>
        <taxon>Pseudomonadati</taxon>
        <taxon>Pseudomonadota</taxon>
        <taxon>Gammaproteobacteria</taxon>
        <taxon>Methylococcales</taxon>
        <taxon>Methylococcaceae</taxon>
        <taxon>Methylobacter</taxon>
    </lineage>
</organism>
<proteinExistence type="inferred from homology"/>
<evidence type="ECO:0000256" key="9">
    <source>
        <dbReference type="ARBA" id="ARBA00022989"/>
    </source>
</evidence>
<gene>
    <name evidence="16" type="primary">nqrC</name>
    <name evidence="19" type="ORF">Mettu_4221</name>
</gene>
<dbReference type="HAMAP" id="MF_00427">
    <property type="entry name" value="NqrC"/>
    <property type="match status" value="1"/>
</dbReference>
<comment type="similarity">
    <text evidence="16 17">Belongs to the NqrC family.</text>
</comment>
<protein>
    <recommendedName>
        <fullName evidence="16 17">Na(+)-translocating NADH-quinone reductase subunit C</fullName>
        <shortName evidence="16 17">Na(+)-NQR subunit C</shortName>
        <shortName evidence="16 17">Na(+)-translocating NQR subunit C</shortName>
        <ecNumber evidence="16 17">7.2.1.1</ecNumber>
    </recommendedName>
    <alternativeName>
        <fullName evidence="16 17">NQR complex subunit C</fullName>
    </alternativeName>
    <alternativeName>
        <fullName evidence="16 17">NQR-1 subunit C</fullName>
    </alternativeName>
</protein>
<keyword evidence="11 16" id="KW-0915">Sodium</keyword>
<evidence type="ECO:0000259" key="18">
    <source>
        <dbReference type="SMART" id="SM00900"/>
    </source>
</evidence>
<dbReference type="GO" id="GO:0006814">
    <property type="term" value="P:sodium ion transport"/>
    <property type="evidence" value="ECO:0007669"/>
    <property type="project" value="UniProtKB-UniRule"/>
</dbReference>
<dbReference type="InterPro" id="IPR007329">
    <property type="entry name" value="FMN-bd"/>
</dbReference>
<feature type="transmembrane region" description="Helical" evidence="16">
    <location>
        <begin position="46"/>
        <end position="67"/>
    </location>
</feature>
<dbReference type="GO" id="GO:0016655">
    <property type="term" value="F:oxidoreductase activity, acting on NAD(P)H, quinone or similar compound as acceptor"/>
    <property type="evidence" value="ECO:0007669"/>
    <property type="project" value="UniProtKB-UniRule"/>
</dbReference>
<evidence type="ECO:0000256" key="7">
    <source>
        <dbReference type="ARBA" id="ARBA00022692"/>
    </source>
</evidence>
<dbReference type="SMART" id="SM00900">
    <property type="entry name" value="FMN_bind"/>
    <property type="match status" value="1"/>
</dbReference>
<comment type="catalytic activity">
    <reaction evidence="16 17">
        <text>a ubiquinone + n Na(+)(in) + NADH + H(+) = a ubiquinol + n Na(+)(out) + NAD(+)</text>
        <dbReference type="Rhea" id="RHEA:47748"/>
        <dbReference type="Rhea" id="RHEA-COMP:9565"/>
        <dbReference type="Rhea" id="RHEA-COMP:9566"/>
        <dbReference type="ChEBI" id="CHEBI:15378"/>
        <dbReference type="ChEBI" id="CHEBI:16389"/>
        <dbReference type="ChEBI" id="CHEBI:17976"/>
        <dbReference type="ChEBI" id="CHEBI:29101"/>
        <dbReference type="ChEBI" id="CHEBI:57540"/>
        <dbReference type="ChEBI" id="CHEBI:57945"/>
        <dbReference type="EC" id="7.2.1.1"/>
    </reaction>
</comment>
<keyword evidence="12 16" id="KW-0406">Ion transport</keyword>
<evidence type="ECO:0000256" key="6">
    <source>
        <dbReference type="ARBA" id="ARBA00022643"/>
    </source>
</evidence>
<evidence type="ECO:0000256" key="8">
    <source>
        <dbReference type="ARBA" id="ARBA00022967"/>
    </source>
</evidence>
<dbReference type="GO" id="GO:0005886">
    <property type="term" value="C:plasma membrane"/>
    <property type="evidence" value="ECO:0007669"/>
    <property type="project" value="UniProtKB-SubCell"/>
</dbReference>
<dbReference type="PIRSF" id="PIRSF009437">
    <property type="entry name" value="NQR-1_subunit_C"/>
    <property type="match status" value="1"/>
</dbReference>
<keyword evidence="13 16" id="KW-0830">Ubiquinone</keyword>
<feature type="domain" description="FMN-binding" evidence="18">
    <location>
        <begin position="178"/>
        <end position="294"/>
    </location>
</feature>
<dbReference type="RefSeq" id="WP_006893548.1">
    <property type="nucleotide sequence ID" value="NZ_JH109153.1"/>
</dbReference>
<dbReference type="HOGENOM" id="CLU_077882_0_1_6"/>
<dbReference type="STRING" id="697282.Mettu_4221"/>
<evidence type="ECO:0000313" key="19">
    <source>
        <dbReference type="EMBL" id="EGW21066.1"/>
    </source>
</evidence>
<evidence type="ECO:0000256" key="15">
    <source>
        <dbReference type="ARBA" id="ARBA00023201"/>
    </source>
</evidence>
<reference evidence="19 20" key="1">
    <citation type="submission" date="2011-06" db="EMBL/GenBank/DDBJ databases">
        <title>Genomic sequence of Methylobacter tundripaludum SV96.</title>
        <authorList>
            <consortium name="US DOE Joint Genome Institute"/>
            <person name="Lucas S."/>
            <person name="Han J."/>
            <person name="Lapidus A."/>
            <person name="Cheng J.-F."/>
            <person name="Goodwin L."/>
            <person name="Pitluck S."/>
            <person name="Held B."/>
            <person name="Detter J.C."/>
            <person name="Han C."/>
            <person name="Tapia R."/>
            <person name="Land M."/>
            <person name="Hauser L."/>
            <person name="Kyrpides N."/>
            <person name="Ivanova N."/>
            <person name="Ovchinnikova G."/>
            <person name="Pagani I."/>
            <person name="Klotz M.G."/>
            <person name="Dispirito A.A."/>
            <person name="Murrell J.C."/>
            <person name="Dunfield P."/>
            <person name="Kalyuzhnaya M.G."/>
            <person name="Svenning M."/>
            <person name="Trotsenko Y.A."/>
            <person name="Stein L.Y."/>
            <person name="Woyke T."/>
        </authorList>
    </citation>
    <scope>NUCLEOTIDE SEQUENCE [LARGE SCALE GENOMIC DNA]</scope>
    <source>
        <strain evidence="20">ATCC BAA-1195 / DSM 17260 / SV96</strain>
    </source>
</reference>
<keyword evidence="10 16" id="KW-0520">NAD</keyword>
<dbReference type="PANTHER" id="PTHR37838:SF1">
    <property type="entry name" value="NA(+)-TRANSLOCATING NADH-QUINONE REDUCTASE SUBUNIT C"/>
    <property type="match status" value="1"/>
</dbReference>
<dbReference type="Proteomes" id="UP000004664">
    <property type="component" value="Unassembled WGS sequence"/>
</dbReference>
<keyword evidence="1 16" id="KW-0813">Transport</keyword>
<keyword evidence="20" id="KW-1185">Reference proteome</keyword>
<dbReference type="NCBIfam" id="NF003749">
    <property type="entry name" value="PRK05346.1-5"/>
    <property type="match status" value="1"/>
</dbReference>
<dbReference type="OrthoDB" id="9786835at2"/>
<keyword evidence="4 16" id="KW-0597">Phosphoprotein</keyword>
<dbReference type="NCBIfam" id="TIGR01938">
    <property type="entry name" value="nqrC"/>
    <property type="match status" value="1"/>
</dbReference>
<evidence type="ECO:0000256" key="5">
    <source>
        <dbReference type="ARBA" id="ARBA00022630"/>
    </source>
</evidence>
<evidence type="ECO:0000256" key="13">
    <source>
        <dbReference type="ARBA" id="ARBA00023075"/>
    </source>
</evidence>
<comment type="cofactor">
    <cofactor evidence="16 17">
        <name>FMN</name>
        <dbReference type="ChEBI" id="CHEBI:58210"/>
    </cofactor>
</comment>
<dbReference type="Pfam" id="PF04205">
    <property type="entry name" value="FMN_bind"/>
    <property type="match status" value="1"/>
</dbReference>
<name>G3J1J4_METTV</name>
<keyword evidence="3" id="KW-0997">Cell inner membrane</keyword>
<keyword evidence="14 16" id="KW-0472">Membrane</keyword>
<dbReference type="PANTHER" id="PTHR37838">
    <property type="entry name" value="NA(+)-TRANSLOCATING NADH-QUINONE REDUCTASE SUBUNIT C"/>
    <property type="match status" value="1"/>
</dbReference>
<dbReference type="eggNOG" id="COG2869">
    <property type="taxonomic scope" value="Bacteria"/>
</dbReference>
<accession>G3J1J4</accession>
<keyword evidence="9 16" id="KW-1133">Transmembrane helix</keyword>
<dbReference type="AlphaFoldDB" id="G3J1J4"/>
<keyword evidence="5 16" id="KW-0285">Flavoprotein</keyword>
<evidence type="ECO:0000256" key="17">
    <source>
        <dbReference type="PIRNR" id="PIRNR009437"/>
    </source>
</evidence>
<evidence type="ECO:0000256" key="12">
    <source>
        <dbReference type="ARBA" id="ARBA00023065"/>
    </source>
</evidence>
<evidence type="ECO:0000256" key="16">
    <source>
        <dbReference type="HAMAP-Rule" id="MF_00427"/>
    </source>
</evidence>
<keyword evidence="8 16" id="KW-1278">Translocase</keyword>
<evidence type="ECO:0000256" key="2">
    <source>
        <dbReference type="ARBA" id="ARBA00022475"/>
    </source>
</evidence>
<evidence type="ECO:0000256" key="14">
    <source>
        <dbReference type="ARBA" id="ARBA00023136"/>
    </source>
</evidence>
<evidence type="ECO:0000256" key="1">
    <source>
        <dbReference type="ARBA" id="ARBA00022448"/>
    </source>
</evidence>
<evidence type="ECO:0000256" key="10">
    <source>
        <dbReference type="ARBA" id="ARBA00023027"/>
    </source>
</evidence>